<organism evidence="1 2">
    <name type="scientific">Microbacterium phage Hyperion</name>
    <dbReference type="NCBI Taxonomy" id="2182354"/>
    <lineage>
        <taxon>Viruses</taxon>
        <taxon>Duplodnaviria</taxon>
        <taxon>Heunggongvirae</taxon>
        <taxon>Uroviricota</taxon>
        <taxon>Caudoviricetes</taxon>
        <taxon>Squashvirus</taxon>
        <taxon>Squashvirus hyperion</taxon>
    </lineage>
</organism>
<reference evidence="1 2" key="1">
    <citation type="submission" date="2018-03" db="EMBL/GenBank/DDBJ databases">
        <authorList>
            <person name="Stanton A.-C.J."/>
            <person name="Garlena R.A."/>
            <person name="Russell D.A."/>
            <person name="Pope W.H."/>
            <person name="Jacobs-Sera D."/>
            <person name="Hatfull G.F."/>
        </authorList>
    </citation>
    <scope>NUCLEOTIDE SEQUENCE [LARGE SCALE GENOMIC DNA]</scope>
</reference>
<protein>
    <submittedName>
        <fullName evidence="1">Portal protein</fullName>
    </submittedName>
</protein>
<dbReference type="Proteomes" id="UP000246630">
    <property type="component" value="Segment"/>
</dbReference>
<proteinExistence type="predicted"/>
<dbReference type="GeneID" id="54992081"/>
<keyword evidence="2" id="KW-1185">Reference proteome</keyword>
<dbReference type="KEGG" id="vg:54992081"/>
<gene>
    <name evidence="1" type="primary">21</name>
    <name evidence="1" type="ORF">PBI_HYPERION_21</name>
</gene>
<sequence length="608" mass="66170">MPRRERVVRGRSLTAAAKNISFRKSPAKAADTKLRQGEEWQHAAWDFYDLVPEYHQGCAITGALLSRAKLVVVERTIVDGKPVWKPSENPAAVGAMGQLYGGEEGQVEMLRQLGIHFSVAGGGYLVGPTKADKVMDPDKWMIAASTELAKSGNTYRLGGKELENVFAIELFKRHPRNHRKYDAPTRSILPVLALSVQLLKRSAAQIDSRLTGNGMVVFPSETEFPAVPTRGNYGDPAALNQIDSISGGDAQGLMDLVQEIASIAIADQSSPEATLPIFASTPGEYIDKIQKLDFSSALDAAMPAHELALIRRIALGMDMPPEVLLGNAGSNHWNAWLSDENSVKIHAEPLLKIVTSSLTTGYLRVGLEGLVEDPTAFAIAADTSQMRMRPNRSKESLELYKLGILSEIATRRENGFDEADAPSDEERQTMLLWRVASGSTTPELVNAALKEEGVDLGVIVSDFRRPAEARPLPSTADHPVRELPERAEPAAAAGLDGAKFTALVYAAEQMVDRALQRAGNRMKTKYGMRNSTTAANRLHLEVMIRPEDCAALLEDAWGCTQTTADLVDPAALTRALDFYTRSLIVSRREPSRASLAAALKLLLTRTAD</sequence>
<dbReference type="RefSeq" id="YP_009801563.1">
    <property type="nucleotide sequence ID" value="NC_047973.1"/>
</dbReference>
<evidence type="ECO:0000313" key="1">
    <source>
        <dbReference type="EMBL" id="AWN03538.1"/>
    </source>
</evidence>
<evidence type="ECO:0000313" key="2">
    <source>
        <dbReference type="Proteomes" id="UP000246630"/>
    </source>
</evidence>
<accession>A0A2U8UIW1</accession>
<dbReference type="EMBL" id="MH153803">
    <property type="protein sequence ID" value="AWN03538.1"/>
    <property type="molecule type" value="Genomic_DNA"/>
</dbReference>
<name>A0A2U8UIW1_9CAUD</name>